<reference evidence="2" key="1">
    <citation type="submission" date="2014-09" db="EMBL/GenBank/DDBJ databases">
        <authorList>
            <person name="Magalhaes I.L.F."/>
            <person name="Oliveira U."/>
            <person name="Santos F.R."/>
            <person name="Vidigal T.H.D.A."/>
            <person name="Brescovit A.D."/>
            <person name="Santos A.J."/>
        </authorList>
    </citation>
    <scope>NUCLEOTIDE SEQUENCE</scope>
    <source>
        <tissue evidence="2">Shoot tissue taken approximately 20 cm above the soil surface</tissue>
    </source>
</reference>
<evidence type="ECO:0000313" key="2">
    <source>
        <dbReference type="EMBL" id="JAE27855.1"/>
    </source>
</evidence>
<keyword evidence="1" id="KW-1133">Transmembrane helix</keyword>
<sequence>MRPVMVKLNVVSWLYDLFWCGWVGVYLCLHCWNLCF</sequence>
<name>A0A0A9GRQ6_ARUDO</name>
<keyword evidence="1" id="KW-0812">Transmembrane</keyword>
<reference evidence="2" key="2">
    <citation type="journal article" date="2015" name="Data Brief">
        <title>Shoot transcriptome of the giant reed, Arundo donax.</title>
        <authorList>
            <person name="Barrero R.A."/>
            <person name="Guerrero F.D."/>
            <person name="Moolhuijzen P."/>
            <person name="Goolsby J.A."/>
            <person name="Tidwell J."/>
            <person name="Bellgard S.E."/>
            <person name="Bellgard M.I."/>
        </authorList>
    </citation>
    <scope>NUCLEOTIDE SEQUENCE</scope>
    <source>
        <tissue evidence="2">Shoot tissue taken approximately 20 cm above the soil surface</tissue>
    </source>
</reference>
<proteinExistence type="predicted"/>
<keyword evidence="1" id="KW-0472">Membrane</keyword>
<protein>
    <submittedName>
        <fullName evidence="2">Uncharacterized protein</fullName>
    </submittedName>
</protein>
<dbReference type="AlphaFoldDB" id="A0A0A9GRQ6"/>
<dbReference type="EMBL" id="GBRH01170041">
    <property type="protein sequence ID" value="JAE27855.1"/>
    <property type="molecule type" value="Transcribed_RNA"/>
</dbReference>
<accession>A0A0A9GRQ6</accession>
<organism evidence="2">
    <name type="scientific">Arundo donax</name>
    <name type="common">Giant reed</name>
    <name type="synonym">Donax arundinaceus</name>
    <dbReference type="NCBI Taxonomy" id="35708"/>
    <lineage>
        <taxon>Eukaryota</taxon>
        <taxon>Viridiplantae</taxon>
        <taxon>Streptophyta</taxon>
        <taxon>Embryophyta</taxon>
        <taxon>Tracheophyta</taxon>
        <taxon>Spermatophyta</taxon>
        <taxon>Magnoliopsida</taxon>
        <taxon>Liliopsida</taxon>
        <taxon>Poales</taxon>
        <taxon>Poaceae</taxon>
        <taxon>PACMAD clade</taxon>
        <taxon>Arundinoideae</taxon>
        <taxon>Arundineae</taxon>
        <taxon>Arundo</taxon>
    </lineage>
</organism>
<evidence type="ECO:0000256" key="1">
    <source>
        <dbReference type="SAM" id="Phobius"/>
    </source>
</evidence>
<feature type="transmembrane region" description="Helical" evidence="1">
    <location>
        <begin position="12"/>
        <end position="35"/>
    </location>
</feature>